<protein>
    <recommendedName>
        <fullName evidence="3">Transporter-associated domain-containing protein</fullName>
    </recommendedName>
</protein>
<organism evidence="1 2">
    <name type="scientific">Candidatus Desulfatibia profunda</name>
    <dbReference type="NCBI Taxonomy" id="2841695"/>
    <lineage>
        <taxon>Bacteria</taxon>
        <taxon>Pseudomonadati</taxon>
        <taxon>Thermodesulfobacteriota</taxon>
        <taxon>Desulfobacteria</taxon>
        <taxon>Desulfobacterales</taxon>
        <taxon>Desulfobacterales incertae sedis</taxon>
        <taxon>Candidatus Desulfatibia</taxon>
    </lineage>
</organism>
<name>A0A8J6TL14_9BACT</name>
<sequence>MDNGEGRFKMLEDLESETLKNAHRKFPNHGGVFTIGEIVTLKGSRFRVKSIKPTELRLKLMPKVGTE</sequence>
<proteinExistence type="predicted"/>
<evidence type="ECO:0000313" key="1">
    <source>
        <dbReference type="EMBL" id="MBC8360894.1"/>
    </source>
</evidence>
<comment type="caution">
    <text evidence="1">The sequence shown here is derived from an EMBL/GenBank/DDBJ whole genome shotgun (WGS) entry which is preliminary data.</text>
</comment>
<dbReference type="Proteomes" id="UP000603434">
    <property type="component" value="Unassembled WGS sequence"/>
</dbReference>
<reference evidence="1 2" key="1">
    <citation type="submission" date="2020-08" db="EMBL/GenBank/DDBJ databases">
        <title>Bridging the membrane lipid divide: bacteria of the FCB group superphylum have the potential to synthesize archaeal ether lipids.</title>
        <authorList>
            <person name="Villanueva L."/>
            <person name="Von Meijenfeldt F.A.B."/>
            <person name="Westbye A.B."/>
            <person name="Yadav S."/>
            <person name="Hopmans E.C."/>
            <person name="Dutilh B.E."/>
            <person name="Sinninghe Damste J.S."/>
        </authorList>
    </citation>
    <scope>NUCLEOTIDE SEQUENCE [LARGE SCALE GENOMIC DNA]</scope>
    <source>
        <strain evidence="1">NIOZ-UU30</strain>
    </source>
</reference>
<dbReference type="AlphaFoldDB" id="A0A8J6TL14"/>
<evidence type="ECO:0000313" key="2">
    <source>
        <dbReference type="Proteomes" id="UP000603434"/>
    </source>
</evidence>
<accession>A0A8J6TL14</accession>
<gene>
    <name evidence="1" type="ORF">H8E23_05820</name>
</gene>
<dbReference type="EMBL" id="JACNJH010000113">
    <property type="protein sequence ID" value="MBC8360894.1"/>
    <property type="molecule type" value="Genomic_DNA"/>
</dbReference>
<evidence type="ECO:0008006" key="3">
    <source>
        <dbReference type="Google" id="ProtNLM"/>
    </source>
</evidence>